<keyword evidence="2" id="KW-1133">Transmembrane helix</keyword>
<keyword evidence="2" id="KW-0472">Membrane</keyword>
<evidence type="ECO:0000256" key="2">
    <source>
        <dbReference type="SAM" id="Phobius"/>
    </source>
</evidence>
<feature type="region of interest" description="Disordered" evidence="1">
    <location>
        <begin position="32"/>
        <end position="63"/>
    </location>
</feature>
<dbReference type="KEGG" id="ahm:TL08_24855"/>
<dbReference type="Proteomes" id="UP000095210">
    <property type="component" value="Chromosome"/>
</dbReference>
<sequence length="63" mass="6255">MSIWQVASIAAGSVVVAASGGAVIGISAQKARMLAQDGGRPGSQAHNRSTAGSHTKPHTESAE</sequence>
<evidence type="ECO:0000256" key="1">
    <source>
        <dbReference type="SAM" id="MobiDB-lite"/>
    </source>
</evidence>
<gene>
    <name evidence="3" type="ORF">TL08_24855</name>
</gene>
<keyword evidence="2" id="KW-0812">Transmembrane</keyword>
<organism evidence="3 4">
    <name type="scientific">Actinoalloteichus hymeniacidonis</name>
    <dbReference type="NCBI Taxonomy" id="340345"/>
    <lineage>
        <taxon>Bacteria</taxon>
        <taxon>Bacillati</taxon>
        <taxon>Actinomycetota</taxon>
        <taxon>Actinomycetes</taxon>
        <taxon>Pseudonocardiales</taxon>
        <taxon>Pseudonocardiaceae</taxon>
        <taxon>Actinoalloteichus</taxon>
    </lineage>
</organism>
<feature type="compositionally biased region" description="Polar residues" evidence="1">
    <location>
        <begin position="44"/>
        <end position="53"/>
    </location>
</feature>
<evidence type="ECO:0000313" key="4">
    <source>
        <dbReference type="Proteomes" id="UP000095210"/>
    </source>
</evidence>
<dbReference type="EMBL" id="CP014859">
    <property type="protein sequence ID" value="AOS65749.1"/>
    <property type="molecule type" value="Genomic_DNA"/>
</dbReference>
<name>A0AAC9HUD2_9PSEU</name>
<accession>A0AAC9HUD2</accession>
<evidence type="ECO:0000313" key="3">
    <source>
        <dbReference type="EMBL" id="AOS65749.1"/>
    </source>
</evidence>
<dbReference type="RefSeq" id="WP_069852495.1">
    <property type="nucleotide sequence ID" value="NZ_CP014859.1"/>
</dbReference>
<proteinExistence type="predicted"/>
<dbReference type="AlphaFoldDB" id="A0AAC9HUD2"/>
<protein>
    <submittedName>
        <fullName evidence="3">Uncharacterized protein</fullName>
    </submittedName>
</protein>
<keyword evidence="4" id="KW-1185">Reference proteome</keyword>
<reference evidence="4" key="1">
    <citation type="submission" date="2016-03" db="EMBL/GenBank/DDBJ databases">
        <title>Complete genome sequence of the type strain Actinoalloteichus hymeniacidonis DSM 45092.</title>
        <authorList>
            <person name="Schaffert L."/>
            <person name="Albersmeier A."/>
            <person name="Winkler A."/>
            <person name="Kalinowski J."/>
            <person name="Zotchev S."/>
            <person name="Ruckert C."/>
        </authorList>
    </citation>
    <scope>NUCLEOTIDE SEQUENCE [LARGE SCALE GENOMIC DNA]</scope>
    <source>
        <strain evidence="4">HPA177(T) (DSM 45092(T))</strain>
    </source>
</reference>
<feature type="transmembrane region" description="Helical" evidence="2">
    <location>
        <begin position="6"/>
        <end position="26"/>
    </location>
</feature>